<proteinExistence type="predicted"/>
<dbReference type="Proteomes" id="UP000800200">
    <property type="component" value="Unassembled WGS sequence"/>
</dbReference>
<gene>
    <name evidence="2" type="ORF">K469DRAFT_720907</name>
</gene>
<evidence type="ECO:0000313" key="3">
    <source>
        <dbReference type="Proteomes" id="UP000800200"/>
    </source>
</evidence>
<keyword evidence="3" id="KW-1185">Reference proteome</keyword>
<name>A0A6A6DDY1_9PEZI</name>
<feature type="signal peptide" evidence="1">
    <location>
        <begin position="1"/>
        <end position="18"/>
    </location>
</feature>
<feature type="chain" id="PRO_5025512148" description="Ubiquitin 3 binding protein But2 C-terminal domain-containing protein" evidence="1">
    <location>
        <begin position="19"/>
        <end position="185"/>
    </location>
</feature>
<reference evidence="2" key="1">
    <citation type="journal article" date="2020" name="Stud. Mycol.">
        <title>101 Dothideomycetes genomes: a test case for predicting lifestyles and emergence of pathogens.</title>
        <authorList>
            <person name="Haridas S."/>
            <person name="Albert R."/>
            <person name="Binder M."/>
            <person name="Bloem J."/>
            <person name="Labutti K."/>
            <person name="Salamov A."/>
            <person name="Andreopoulos B."/>
            <person name="Baker S."/>
            <person name="Barry K."/>
            <person name="Bills G."/>
            <person name="Bluhm B."/>
            <person name="Cannon C."/>
            <person name="Castanera R."/>
            <person name="Culley D."/>
            <person name="Daum C."/>
            <person name="Ezra D."/>
            <person name="Gonzalez J."/>
            <person name="Henrissat B."/>
            <person name="Kuo A."/>
            <person name="Liang C."/>
            <person name="Lipzen A."/>
            <person name="Lutzoni F."/>
            <person name="Magnuson J."/>
            <person name="Mondo S."/>
            <person name="Nolan M."/>
            <person name="Ohm R."/>
            <person name="Pangilinan J."/>
            <person name="Park H.-J."/>
            <person name="Ramirez L."/>
            <person name="Alfaro M."/>
            <person name="Sun H."/>
            <person name="Tritt A."/>
            <person name="Yoshinaga Y."/>
            <person name="Zwiers L.-H."/>
            <person name="Turgeon B."/>
            <person name="Goodwin S."/>
            <person name="Spatafora J."/>
            <person name="Crous P."/>
            <person name="Grigoriev I."/>
        </authorList>
    </citation>
    <scope>NUCLEOTIDE SEQUENCE</scope>
    <source>
        <strain evidence="2">CBS 207.26</strain>
    </source>
</reference>
<evidence type="ECO:0008006" key="4">
    <source>
        <dbReference type="Google" id="ProtNLM"/>
    </source>
</evidence>
<accession>A0A6A6DDY1</accession>
<dbReference type="EMBL" id="ML994692">
    <property type="protein sequence ID" value="KAF2177213.1"/>
    <property type="molecule type" value="Genomic_DNA"/>
</dbReference>
<protein>
    <recommendedName>
        <fullName evidence="4">Ubiquitin 3 binding protein But2 C-terminal domain-containing protein</fullName>
    </recommendedName>
</protein>
<evidence type="ECO:0000313" key="2">
    <source>
        <dbReference type="EMBL" id="KAF2177213.1"/>
    </source>
</evidence>
<dbReference type="OrthoDB" id="3922703at2759"/>
<keyword evidence="1" id="KW-0732">Signal</keyword>
<evidence type="ECO:0000256" key="1">
    <source>
        <dbReference type="SAM" id="SignalP"/>
    </source>
</evidence>
<sequence length="185" mass="19974">MHTSTILSAVILAVPALSAPLSKFNTRATESWSINTMNVHFMGRDTGIPGNGWPDWAKFDTTLDFKVDFPFSQVSCSASWPEKNLPTSEIPCESENTMFQLSPVPSGDFHEAAFTLSVRRTDVDGASGVRTTYTGGQVITANQPTVDTSYLSCLGGRPLDGIRCSLNGPMSVRKPLVLDAVSRAE</sequence>
<dbReference type="AlphaFoldDB" id="A0A6A6DDY1"/>
<organism evidence="2 3">
    <name type="scientific">Zopfia rhizophila CBS 207.26</name>
    <dbReference type="NCBI Taxonomy" id="1314779"/>
    <lineage>
        <taxon>Eukaryota</taxon>
        <taxon>Fungi</taxon>
        <taxon>Dikarya</taxon>
        <taxon>Ascomycota</taxon>
        <taxon>Pezizomycotina</taxon>
        <taxon>Dothideomycetes</taxon>
        <taxon>Dothideomycetes incertae sedis</taxon>
        <taxon>Zopfiaceae</taxon>
        <taxon>Zopfia</taxon>
    </lineage>
</organism>